<gene>
    <name evidence="6" type="ORF">CLV37_11140</name>
</gene>
<accession>A0A2T0QZH1</accession>
<keyword evidence="1" id="KW-0805">Transcription regulation</keyword>
<dbReference type="SUPFAM" id="SSF48498">
    <property type="entry name" value="Tetracyclin repressor-like, C-terminal domain"/>
    <property type="match status" value="1"/>
</dbReference>
<evidence type="ECO:0000256" key="3">
    <source>
        <dbReference type="ARBA" id="ARBA00023163"/>
    </source>
</evidence>
<dbReference type="GO" id="GO:0003700">
    <property type="term" value="F:DNA-binding transcription factor activity"/>
    <property type="evidence" value="ECO:0007669"/>
    <property type="project" value="TreeGrafter"/>
</dbReference>
<evidence type="ECO:0000259" key="5">
    <source>
        <dbReference type="PROSITE" id="PS50977"/>
    </source>
</evidence>
<evidence type="ECO:0000256" key="1">
    <source>
        <dbReference type="ARBA" id="ARBA00023015"/>
    </source>
</evidence>
<feature type="domain" description="HTH tetR-type" evidence="5">
    <location>
        <begin position="7"/>
        <end position="67"/>
    </location>
</feature>
<proteinExistence type="predicted"/>
<dbReference type="EMBL" id="PVZF01000011">
    <property type="protein sequence ID" value="PRY12084.1"/>
    <property type="molecule type" value="Genomic_DNA"/>
</dbReference>
<dbReference type="Gene3D" id="1.10.357.10">
    <property type="entry name" value="Tetracycline Repressor, domain 2"/>
    <property type="match status" value="1"/>
</dbReference>
<reference evidence="6 7" key="1">
    <citation type="submission" date="2018-03" db="EMBL/GenBank/DDBJ databases">
        <title>Genomic Encyclopedia of Archaeal and Bacterial Type Strains, Phase II (KMG-II): from individual species to whole genera.</title>
        <authorList>
            <person name="Goeker M."/>
        </authorList>
    </citation>
    <scope>NUCLEOTIDE SEQUENCE [LARGE SCALE GENOMIC DNA]</scope>
    <source>
        <strain evidence="6 7">DSM 19711</strain>
    </source>
</reference>
<dbReference type="InterPro" id="IPR001647">
    <property type="entry name" value="HTH_TetR"/>
</dbReference>
<evidence type="ECO:0000313" key="6">
    <source>
        <dbReference type="EMBL" id="PRY12084.1"/>
    </source>
</evidence>
<keyword evidence="7" id="KW-1185">Reference proteome</keyword>
<dbReference type="PROSITE" id="PS01081">
    <property type="entry name" value="HTH_TETR_1"/>
    <property type="match status" value="1"/>
</dbReference>
<dbReference type="SUPFAM" id="SSF46689">
    <property type="entry name" value="Homeodomain-like"/>
    <property type="match status" value="1"/>
</dbReference>
<dbReference type="AlphaFoldDB" id="A0A2T0QZH1"/>
<dbReference type="PANTHER" id="PTHR30055">
    <property type="entry name" value="HTH-TYPE TRANSCRIPTIONAL REGULATOR RUTR"/>
    <property type="match status" value="1"/>
</dbReference>
<feature type="DNA-binding region" description="H-T-H motif" evidence="4">
    <location>
        <begin position="30"/>
        <end position="49"/>
    </location>
</feature>
<evidence type="ECO:0000256" key="4">
    <source>
        <dbReference type="PROSITE-ProRule" id="PRU00335"/>
    </source>
</evidence>
<keyword evidence="2 4" id="KW-0238">DNA-binding</keyword>
<dbReference type="InterPro" id="IPR041347">
    <property type="entry name" value="MftR_C"/>
</dbReference>
<dbReference type="PROSITE" id="PS50977">
    <property type="entry name" value="HTH_TETR_2"/>
    <property type="match status" value="1"/>
</dbReference>
<keyword evidence="3" id="KW-0804">Transcription</keyword>
<dbReference type="PRINTS" id="PR00455">
    <property type="entry name" value="HTHTETR"/>
</dbReference>
<comment type="caution">
    <text evidence="6">The sequence shown here is derived from an EMBL/GenBank/DDBJ whole genome shotgun (WGS) entry which is preliminary data.</text>
</comment>
<dbReference type="InterPro" id="IPR036271">
    <property type="entry name" value="Tet_transcr_reg_TetR-rel_C_sf"/>
</dbReference>
<dbReference type="GO" id="GO:0000976">
    <property type="term" value="F:transcription cis-regulatory region binding"/>
    <property type="evidence" value="ECO:0007669"/>
    <property type="project" value="TreeGrafter"/>
</dbReference>
<evidence type="ECO:0000256" key="2">
    <source>
        <dbReference type="ARBA" id="ARBA00023125"/>
    </source>
</evidence>
<organism evidence="6 7">
    <name type="scientific">Kineococcus rhizosphaerae</name>
    <dbReference type="NCBI Taxonomy" id="559628"/>
    <lineage>
        <taxon>Bacteria</taxon>
        <taxon>Bacillati</taxon>
        <taxon>Actinomycetota</taxon>
        <taxon>Actinomycetes</taxon>
        <taxon>Kineosporiales</taxon>
        <taxon>Kineosporiaceae</taxon>
        <taxon>Kineococcus</taxon>
    </lineage>
</organism>
<evidence type="ECO:0000313" key="7">
    <source>
        <dbReference type="Proteomes" id="UP000238083"/>
    </source>
</evidence>
<dbReference type="InterPro" id="IPR050109">
    <property type="entry name" value="HTH-type_TetR-like_transc_reg"/>
</dbReference>
<dbReference type="Pfam" id="PF17754">
    <property type="entry name" value="TetR_C_14"/>
    <property type="match status" value="1"/>
</dbReference>
<dbReference type="Gene3D" id="1.10.10.60">
    <property type="entry name" value="Homeodomain-like"/>
    <property type="match status" value="1"/>
</dbReference>
<protein>
    <submittedName>
        <fullName evidence="6">TetR family transcriptional regulator</fullName>
    </submittedName>
</protein>
<dbReference type="PANTHER" id="PTHR30055:SF238">
    <property type="entry name" value="MYCOFACTOCIN BIOSYNTHESIS TRANSCRIPTIONAL REGULATOR MFTR-RELATED"/>
    <property type="match status" value="1"/>
</dbReference>
<dbReference type="Proteomes" id="UP000238083">
    <property type="component" value="Unassembled WGS sequence"/>
</dbReference>
<dbReference type="Pfam" id="PF00440">
    <property type="entry name" value="TetR_N"/>
    <property type="match status" value="1"/>
</dbReference>
<name>A0A2T0QZH1_9ACTN</name>
<sequence length="191" mass="21260">MRERTKDAIRSELSAAAVRMFQEVGYAGTTVEAIAASVGVSGRTFFRYFASKEDAVLQPVENLGRDAAIRLLDRPVRETPLQALRAALNVAVEAVLRDVPQMRTVMQLNVENPELRRRHLQKMDEWIDDLAGALASRQGLTPTDPSVRLPCSIVLAAWELALRRCAEQDDFEGVAEALDVALSEAKQFLRR</sequence>
<dbReference type="InterPro" id="IPR009057">
    <property type="entry name" value="Homeodomain-like_sf"/>
</dbReference>
<dbReference type="InterPro" id="IPR023772">
    <property type="entry name" value="DNA-bd_HTH_TetR-type_CS"/>
</dbReference>